<feature type="transmembrane region" description="Helical" evidence="5">
    <location>
        <begin position="25"/>
        <end position="46"/>
    </location>
</feature>
<feature type="transmembrane region" description="Helical" evidence="5">
    <location>
        <begin position="273"/>
        <end position="293"/>
    </location>
</feature>
<comment type="caution">
    <text evidence="7">The sequence shown here is derived from an EMBL/GenBank/DDBJ whole genome shotgun (WGS) entry which is preliminary data.</text>
</comment>
<evidence type="ECO:0000256" key="4">
    <source>
        <dbReference type="ARBA" id="ARBA00023136"/>
    </source>
</evidence>
<dbReference type="InterPro" id="IPR035906">
    <property type="entry name" value="MetI-like_sf"/>
</dbReference>
<keyword evidence="8" id="KW-1185">Reference proteome</keyword>
<dbReference type="PANTHER" id="PTHR43839:SF1">
    <property type="entry name" value="OPPC IN A BINDING PROTEIN-DEPENDENT TRANSPORT SYSTEM"/>
    <property type="match status" value="1"/>
</dbReference>
<organism evidence="7 8">
    <name type="scientific">Thermus thermamylovorans</name>
    <dbReference type="NCBI Taxonomy" id="2509362"/>
    <lineage>
        <taxon>Bacteria</taxon>
        <taxon>Thermotogati</taxon>
        <taxon>Deinococcota</taxon>
        <taxon>Deinococci</taxon>
        <taxon>Thermales</taxon>
        <taxon>Thermaceae</taxon>
        <taxon>Thermus</taxon>
    </lineage>
</organism>
<dbReference type="Gene3D" id="1.10.3720.10">
    <property type="entry name" value="MetI-like"/>
    <property type="match status" value="1"/>
</dbReference>
<sequence>MRAATAPPSASLTQVALRQFRKHPLAVWGLRILFVLYGLAVFAGFFSPYDPNYYEVFPPRSHHPPSRIYFVDPETGRFTRPFVYMTQRSIDPLTLQPRYEEDPSQGRFYLRFLVRTPEQPYTILRVFRADLRLFGVDPPARVHLMGTDNFGRDLFSRLIYGGQVSLTIGILSALVSFALGLLLGGIAGYFSGRPFTLSLPLREWRGRGLLLGPVSWAFWGGLALGALYLAWEYYTLTGLGVLQVLAAGAALWLAYTLFRTLPFRSLRLDPDNLIMRLVEIIAAIPTLFLLISLRAVFPITMDPLITFYLVVGLLGFIGWGGLARVVRGIVLSVREMDYVQAARALGASDARIIARHVLPATASYIIVSLSLTIPGFILAESGLSFLGLGVTEPYTSWGLLLQAAQAGGFASFVDRPWVLWPGFFIFISIMAWNFVGDGLRDAFDPRRRR</sequence>
<comment type="subcellular location">
    <subcellularLocation>
        <location evidence="5">Cell membrane</location>
        <topology evidence="5">Multi-pass membrane protein</topology>
    </subcellularLocation>
    <subcellularLocation>
        <location evidence="1">Membrane</location>
        <topology evidence="1">Multi-pass membrane protein</topology>
    </subcellularLocation>
</comment>
<feature type="transmembrane region" description="Helical" evidence="5">
    <location>
        <begin position="357"/>
        <end position="379"/>
    </location>
</feature>
<evidence type="ECO:0000256" key="3">
    <source>
        <dbReference type="ARBA" id="ARBA00022989"/>
    </source>
</evidence>
<dbReference type="CDD" id="cd06261">
    <property type="entry name" value="TM_PBP2"/>
    <property type="match status" value="1"/>
</dbReference>
<dbReference type="AlphaFoldDB" id="A0A4Q9B5X0"/>
<keyword evidence="4 5" id="KW-0472">Membrane</keyword>
<dbReference type="GO" id="GO:0005886">
    <property type="term" value="C:plasma membrane"/>
    <property type="evidence" value="ECO:0007669"/>
    <property type="project" value="UniProtKB-SubCell"/>
</dbReference>
<keyword evidence="3 5" id="KW-1133">Transmembrane helix</keyword>
<dbReference type="InterPro" id="IPR000515">
    <property type="entry name" value="MetI-like"/>
</dbReference>
<accession>A0A4Q9B5X0</accession>
<evidence type="ECO:0000313" key="7">
    <source>
        <dbReference type="EMBL" id="TBH20205.1"/>
    </source>
</evidence>
<feature type="transmembrane region" description="Helical" evidence="5">
    <location>
        <begin position="305"/>
        <end position="326"/>
    </location>
</feature>
<feature type="transmembrane region" description="Helical" evidence="5">
    <location>
        <begin position="210"/>
        <end position="231"/>
    </location>
</feature>
<reference evidence="7 8" key="1">
    <citation type="submission" date="2019-02" db="EMBL/GenBank/DDBJ databases">
        <title>Thermus sp. a novel from hot spring.</title>
        <authorList>
            <person name="Zhao Z."/>
        </authorList>
    </citation>
    <scope>NUCLEOTIDE SEQUENCE [LARGE SCALE GENOMIC DNA]</scope>
    <source>
        <strain evidence="7 8">CFH 72773T</strain>
    </source>
</reference>
<name>A0A4Q9B5X0_9DEIN</name>
<dbReference type="EMBL" id="SIJL01000008">
    <property type="protein sequence ID" value="TBH20205.1"/>
    <property type="molecule type" value="Genomic_DNA"/>
</dbReference>
<gene>
    <name evidence="7" type="ORF">ETP66_07555</name>
</gene>
<evidence type="ECO:0000256" key="2">
    <source>
        <dbReference type="ARBA" id="ARBA00022692"/>
    </source>
</evidence>
<dbReference type="Pfam" id="PF12911">
    <property type="entry name" value="OppC_N"/>
    <property type="match status" value="1"/>
</dbReference>
<feature type="transmembrane region" description="Helical" evidence="5">
    <location>
        <begin position="237"/>
        <end position="261"/>
    </location>
</feature>
<evidence type="ECO:0000259" key="6">
    <source>
        <dbReference type="PROSITE" id="PS50928"/>
    </source>
</evidence>
<dbReference type="PROSITE" id="PS50928">
    <property type="entry name" value="ABC_TM1"/>
    <property type="match status" value="1"/>
</dbReference>
<dbReference type="RefSeq" id="WP_130842028.1">
    <property type="nucleotide sequence ID" value="NZ_SIJL01000008.1"/>
</dbReference>
<dbReference type="InterPro" id="IPR025966">
    <property type="entry name" value="OppC_N"/>
</dbReference>
<evidence type="ECO:0000256" key="1">
    <source>
        <dbReference type="ARBA" id="ARBA00004141"/>
    </source>
</evidence>
<feature type="domain" description="ABC transmembrane type-1" evidence="6">
    <location>
        <begin position="232"/>
        <end position="436"/>
    </location>
</feature>
<dbReference type="SUPFAM" id="SSF161098">
    <property type="entry name" value="MetI-like"/>
    <property type="match status" value="1"/>
</dbReference>
<feature type="transmembrane region" description="Helical" evidence="5">
    <location>
        <begin position="164"/>
        <end position="190"/>
    </location>
</feature>
<comment type="similarity">
    <text evidence="5">Belongs to the binding-protein-dependent transport system permease family.</text>
</comment>
<evidence type="ECO:0000313" key="8">
    <source>
        <dbReference type="Proteomes" id="UP000292858"/>
    </source>
</evidence>
<dbReference type="GO" id="GO:0055085">
    <property type="term" value="P:transmembrane transport"/>
    <property type="evidence" value="ECO:0007669"/>
    <property type="project" value="InterPro"/>
</dbReference>
<feature type="transmembrane region" description="Helical" evidence="5">
    <location>
        <begin position="417"/>
        <end position="439"/>
    </location>
</feature>
<protein>
    <submittedName>
        <fullName evidence="7">ABC transporter permease</fullName>
    </submittedName>
</protein>
<dbReference type="Proteomes" id="UP000292858">
    <property type="component" value="Unassembled WGS sequence"/>
</dbReference>
<dbReference type="Pfam" id="PF00528">
    <property type="entry name" value="BPD_transp_1"/>
    <property type="match status" value="1"/>
</dbReference>
<dbReference type="PANTHER" id="PTHR43839">
    <property type="entry name" value="OPPC IN A BINDING PROTEIN-DEPENDENT TRANSPORT SYSTEM"/>
    <property type="match status" value="1"/>
</dbReference>
<keyword evidence="5" id="KW-0813">Transport</keyword>
<keyword evidence="2 5" id="KW-0812">Transmembrane</keyword>
<evidence type="ECO:0000256" key="5">
    <source>
        <dbReference type="RuleBase" id="RU363032"/>
    </source>
</evidence>
<dbReference type="OrthoDB" id="9779825at2"/>
<proteinExistence type="inferred from homology"/>